<accession>A0ABR3KBW9</accession>
<dbReference type="InterPro" id="IPR027417">
    <property type="entry name" value="P-loop_NTPase"/>
</dbReference>
<dbReference type="PROSITE" id="PS00301">
    <property type="entry name" value="G_TR_1"/>
    <property type="match status" value="1"/>
</dbReference>
<gene>
    <name evidence="8" type="ORF">TSPI_04891</name>
</gene>
<comment type="caution">
    <text evidence="8">The sequence shown here is derived from an EMBL/GenBank/DDBJ whole genome shotgun (WGS) entry which is preliminary data.</text>
</comment>
<keyword evidence="4 8" id="KW-0251">Elongation factor</keyword>
<dbReference type="InterPro" id="IPR004161">
    <property type="entry name" value="EFTu-like_2"/>
</dbReference>
<evidence type="ECO:0000256" key="6">
    <source>
        <dbReference type="ARBA" id="ARBA00023134"/>
    </source>
</evidence>
<evidence type="ECO:0000256" key="1">
    <source>
        <dbReference type="ARBA" id="ARBA00007249"/>
    </source>
</evidence>
<dbReference type="InterPro" id="IPR009000">
    <property type="entry name" value="Transl_B-barrel_sf"/>
</dbReference>
<dbReference type="PROSITE" id="PS51722">
    <property type="entry name" value="G_TR_2"/>
    <property type="match status" value="1"/>
</dbReference>
<dbReference type="InterPro" id="IPR009001">
    <property type="entry name" value="Transl_elong_EF1A/Init_IF2_C"/>
</dbReference>
<dbReference type="GO" id="GO:0003746">
    <property type="term" value="F:translation elongation factor activity"/>
    <property type="evidence" value="ECO:0007669"/>
    <property type="project" value="UniProtKB-KW"/>
</dbReference>
<dbReference type="PANTHER" id="PTHR43721">
    <property type="entry name" value="ELONGATION FACTOR TU-RELATED"/>
    <property type="match status" value="1"/>
</dbReference>
<dbReference type="Pfam" id="PF03144">
    <property type="entry name" value="GTP_EFTU_D2"/>
    <property type="match status" value="1"/>
</dbReference>
<dbReference type="InterPro" id="IPR004160">
    <property type="entry name" value="Transl_elong_EFTu/EF1A_C"/>
</dbReference>
<reference evidence="8 9" key="1">
    <citation type="submission" date="2024-07" db="EMBL/GenBank/DDBJ databases">
        <title>Enhanced genomic and transcriptomic resources for Trichinella pseudospiralis and T. spiralis underpin the discovery of pronounced molecular differences between stages and species.</title>
        <authorList>
            <person name="Pasi K.K."/>
            <person name="La Rosa G."/>
            <person name="Gomez-Morales M.A."/>
            <person name="Tosini F."/>
            <person name="Sumanam S."/>
            <person name="Young N.D."/>
            <person name="Chang B.C."/>
            <person name="Robin G.B."/>
        </authorList>
    </citation>
    <scope>NUCLEOTIDE SEQUENCE [LARGE SCALE GENOMIC DNA]</scope>
    <source>
        <strain evidence="8">ISS534</strain>
    </source>
</reference>
<dbReference type="Proteomes" id="UP001558632">
    <property type="component" value="Unassembled WGS sequence"/>
</dbReference>
<keyword evidence="6" id="KW-0342">GTP-binding</keyword>
<sequence length="515" mass="57881">MFASISFVFILYNQMYYLSQMSLKQVVKRSFSPFVTKLFAADYFRIEYELSNTLIYRKFCTQAMKENFNIGTIGHIDHGKTTLTAALTKVLSKTTNTKFVPFDEIDKAPEEQQRGITISIAHVGYETKKRKYSHTDCPGHKDFIKNMICGATQMDAAILVVDAAEGTMPQTREHVMLAKQVGVQRIVVFINKAEMVDADLLELVKLEVCELLDEFGFDSSKAPVVVGSALMALDQVDGDFGQRSVERLLEELDKLEAPKRDTNASLILPVSSSFVVTGRGTVVVGTIEKGILRKGDKVQLVGAGKCLDTIVSDIQIFKRPVKEVRAGDHVGVLCRHVHHSDVERGMWMTTPNSVPICNHFEAQAYFLKPEESGITSCPIRTGFTQKIMCTTWDQTGRLVLTNTDMVMPGDNFIMQCILQRPMPLQVGLHFTLMHGCSTIVRAPSTFYSSKIKQIKCSGTKFFKRKLTNKTTTLAYYINCDYIFCFPCHVVNFAPFVFLQLFVCCLNQKQSCDERG</sequence>
<dbReference type="InterPro" id="IPR005225">
    <property type="entry name" value="Small_GTP-bd"/>
</dbReference>
<dbReference type="Pfam" id="PF00009">
    <property type="entry name" value="GTP_EFTU"/>
    <property type="match status" value="1"/>
</dbReference>
<keyword evidence="3" id="KW-0547">Nucleotide-binding</keyword>
<dbReference type="PRINTS" id="PR00315">
    <property type="entry name" value="ELONGATNFCT"/>
</dbReference>
<evidence type="ECO:0000313" key="9">
    <source>
        <dbReference type="Proteomes" id="UP001558632"/>
    </source>
</evidence>
<dbReference type="InterPro" id="IPR031157">
    <property type="entry name" value="G_TR_CS"/>
</dbReference>
<comment type="similarity">
    <text evidence="1">Belongs to the TRAFAC class translation factor GTPase superfamily. Classic translation factor GTPase family. EF-Tu/EF-1A subfamily.</text>
</comment>
<dbReference type="PANTHER" id="PTHR43721:SF2">
    <property type="entry name" value="ELONGATION FACTOR TU, MITOCHONDRIAL"/>
    <property type="match status" value="1"/>
</dbReference>
<dbReference type="CDD" id="cd01884">
    <property type="entry name" value="EF_Tu"/>
    <property type="match status" value="1"/>
</dbReference>
<dbReference type="SUPFAM" id="SSF50447">
    <property type="entry name" value="Translation proteins"/>
    <property type="match status" value="1"/>
</dbReference>
<keyword evidence="9" id="KW-1185">Reference proteome</keyword>
<dbReference type="SUPFAM" id="SSF52540">
    <property type="entry name" value="P-loop containing nucleoside triphosphate hydrolases"/>
    <property type="match status" value="1"/>
</dbReference>
<keyword evidence="5" id="KW-0648">Protein biosynthesis</keyword>
<evidence type="ECO:0000256" key="3">
    <source>
        <dbReference type="ARBA" id="ARBA00022741"/>
    </source>
</evidence>
<dbReference type="InterPro" id="IPR041709">
    <property type="entry name" value="EF-Tu_GTP-bd"/>
</dbReference>
<evidence type="ECO:0000256" key="5">
    <source>
        <dbReference type="ARBA" id="ARBA00022917"/>
    </source>
</evidence>
<dbReference type="InterPro" id="IPR000795">
    <property type="entry name" value="T_Tr_GTP-bd_dom"/>
</dbReference>
<dbReference type="Gene3D" id="3.40.50.300">
    <property type="entry name" value="P-loop containing nucleotide triphosphate hydrolases"/>
    <property type="match status" value="1"/>
</dbReference>
<dbReference type="Pfam" id="PF03143">
    <property type="entry name" value="GTP_EFTU_D3"/>
    <property type="match status" value="1"/>
</dbReference>
<dbReference type="NCBIfam" id="TIGR00231">
    <property type="entry name" value="small_GTP"/>
    <property type="match status" value="1"/>
</dbReference>
<organism evidence="8 9">
    <name type="scientific">Trichinella spiralis</name>
    <name type="common">Trichina worm</name>
    <dbReference type="NCBI Taxonomy" id="6334"/>
    <lineage>
        <taxon>Eukaryota</taxon>
        <taxon>Metazoa</taxon>
        <taxon>Ecdysozoa</taxon>
        <taxon>Nematoda</taxon>
        <taxon>Enoplea</taxon>
        <taxon>Dorylaimia</taxon>
        <taxon>Trichinellida</taxon>
        <taxon>Trichinellidae</taxon>
        <taxon>Trichinella</taxon>
    </lineage>
</organism>
<evidence type="ECO:0000313" key="8">
    <source>
        <dbReference type="EMBL" id="KAL1234410.1"/>
    </source>
</evidence>
<evidence type="ECO:0000256" key="4">
    <source>
        <dbReference type="ARBA" id="ARBA00022768"/>
    </source>
</evidence>
<dbReference type="Gene3D" id="2.40.30.10">
    <property type="entry name" value="Translation factors"/>
    <property type="match status" value="2"/>
</dbReference>
<dbReference type="InterPro" id="IPR050055">
    <property type="entry name" value="EF-Tu_GTPase"/>
</dbReference>
<evidence type="ECO:0000256" key="2">
    <source>
        <dbReference type="ARBA" id="ARBA00011986"/>
    </source>
</evidence>
<dbReference type="EMBL" id="JBEUSY010000410">
    <property type="protein sequence ID" value="KAL1234410.1"/>
    <property type="molecule type" value="Genomic_DNA"/>
</dbReference>
<name>A0ABR3KBW9_TRISP</name>
<feature type="domain" description="Tr-type G" evidence="7">
    <location>
        <begin position="65"/>
        <end position="259"/>
    </location>
</feature>
<dbReference type="EC" id="3.6.5.3" evidence="2"/>
<dbReference type="SUPFAM" id="SSF50465">
    <property type="entry name" value="EF-Tu/eEF-1alpha/eIF2-gamma C-terminal domain"/>
    <property type="match status" value="1"/>
</dbReference>
<protein>
    <recommendedName>
        <fullName evidence="2">protein-synthesizing GTPase</fullName>
        <ecNumber evidence="2">3.6.5.3</ecNumber>
    </recommendedName>
</protein>
<evidence type="ECO:0000259" key="7">
    <source>
        <dbReference type="PROSITE" id="PS51722"/>
    </source>
</evidence>
<proteinExistence type="inferred from homology"/>